<dbReference type="EMBL" id="KV442140">
    <property type="protein sequence ID" value="OAQ22825.1"/>
    <property type="molecule type" value="Genomic_DNA"/>
</dbReference>
<feature type="compositionally biased region" description="Polar residues" evidence="1">
    <location>
        <begin position="24"/>
        <end position="37"/>
    </location>
</feature>
<feature type="compositionally biased region" description="Polar residues" evidence="1">
    <location>
        <begin position="531"/>
        <end position="540"/>
    </location>
</feature>
<feature type="compositionally biased region" description="Polar residues" evidence="1">
    <location>
        <begin position="297"/>
        <end position="312"/>
    </location>
</feature>
<feature type="compositionally biased region" description="Polar residues" evidence="1">
    <location>
        <begin position="154"/>
        <end position="169"/>
    </location>
</feature>
<organism evidence="2 3">
    <name type="scientific">Linnemannia elongata AG-77</name>
    <dbReference type="NCBI Taxonomy" id="1314771"/>
    <lineage>
        <taxon>Eukaryota</taxon>
        <taxon>Fungi</taxon>
        <taxon>Fungi incertae sedis</taxon>
        <taxon>Mucoromycota</taxon>
        <taxon>Mortierellomycotina</taxon>
        <taxon>Mortierellomycetes</taxon>
        <taxon>Mortierellales</taxon>
        <taxon>Mortierellaceae</taxon>
        <taxon>Linnemannia</taxon>
    </lineage>
</organism>
<feature type="region of interest" description="Disordered" evidence="1">
    <location>
        <begin position="469"/>
        <end position="559"/>
    </location>
</feature>
<feature type="region of interest" description="Disordered" evidence="1">
    <location>
        <begin position="206"/>
        <end position="249"/>
    </location>
</feature>
<feature type="region of interest" description="Disordered" evidence="1">
    <location>
        <begin position="149"/>
        <end position="172"/>
    </location>
</feature>
<evidence type="ECO:0000256" key="1">
    <source>
        <dbReference type="SAM" id="MobiDB-lite"/>
    </source>
</evidence>
<feature type="region of interest" description="Disordered" evidence="1">
    <location>
        <begin position="1"/>
        <end position="66"/>
    </location>
</feature>
<keyword evidence="3" id="KW-1185">Reference proteome</keyword>
<accession>A0A197JCI9</accession>
<evidence type="ECO:0000313" key="2">
    <source>
        <dbReference type="EMBL" id="OAQ22825.1"/>
    </source>
</evidence>
<feature type="compositionally biased region" description="Pro residues" evidence="1">
    <location>
        <begin position="351"/>
        <end position="361"/>
    </location>
</feature>
<evidence type="ECO:0000313" key="3">
    <source>
        <dbReference type="Proteomes" id="UP000078512"/>
    </source>
</evidence>
<sequence length="999" mass="109161">MKRAIKSFFGIKSKSKKDKDHLSENTTTSAVNSTLNSAADAHRRSSNSNRPSVIVHDGASEPYDPRATRDIIEVQQRLHASTSTSAQQQPSTPLRPRPRPLSEIAHNHSRTRTRSATVTNAEQINVQAARRLYFHQPQLIDRGAGIVRPAPATLQPSEGSSSDKSSQNGHIKRSQSIVVAAAAVSQAVYGNGNPYQTYQCVARSSPPLSTTHLAQDRGYGTDPRQEAEPDDYDTPASTRSSSDGSDKLRLNRKTSICDFGSLRSEPSTIVEANRDVGDKHENYPGKVNIGDKGGEQPQDSTGVCIQTIPSRQQRSRHQSHLDREQDYGYGRGQGPRKAPQYRAPDVERTLPPLPLSDPEPIPISWDDPKKRFSVNNLASRSIFNKRSDSGVESSTSKRKTPSFKGKGTDRRNTQPYASTNVSPKDRQFNVDVDQFIMDNTIPDLEKHPYRISLQNELLVEARVHAQRLAEERESDQAGATPLQQHNEDVTTAPEGPVPTILQEPTSATPQPRPLSIQPKGEPSVPVLSITAPPSRTTSNTEESKRLSNSTSRGTSRGTARRIKYSADFVNGLPKGHIARECNSEIVPTKRLSANSARTNNTSARSYTTTHVMTTVDNMDGVPGGPAPTAATLLIRPESRGKSPRIINKQAFGNTFGRSSGISSINSGGSGESEEHGSEQFMDVRTHNTRTMDTKRFVVVTSKERVQGRDANPERGMSEVLDHFSDVALTGSRAEPDSMVCSNEHRLRLAKRPTVIPGQPIGQHVFADPEDTMSSWLRPARMRSLDVVLNSIDWLPLEDMDNSPLVSNTPIHSILSLYKLERTEQSPSTPSVASPADEDEGGEGDEAAPCSLDDNWISNSAITESTDNPTLALALIAEHSTDVQACRSPVLINGLTAEELINSIRFESDREGSPGFYGPKEFERDQERRRKEAQAIKEQENAAAKASKAAKNVDTASGNNRQGVAGARSSERIIGMVSTLWSHIIQTTVPNTAPAAMTTE</sequence>
<feature type="region of interest" description="Disordered" evidence="1">
    <location>
        <begin position="821"/>
        <end position="852"/>
    </location>
</feature>
<feature type="region of interest" description="Disordered" evidence="1">
    <location>
        <begin position="386"/>
        <end position="425"/>
    </location>
</feature>
<protein>
    <submittedName>
        <fullName evidence="2">Uncharacterized protein</fullName>
    </submittedName>
</protein>
<dbReference type="AlphaFoldDB" id="A0A197JCI9"/>
<feature type="compositionally biased region" description="Low complexity" evidence="1">
    <location>
        <begin position="656"/>
        <end position="666"/>
    </location>
</feature>
<name>A0A197JCI9_9FUNG</name>
<feature type="compositionally biased region" description="Polar residues" evidence="1">
    <location>
        <begin position="413"/>
        <end position="422"/>
    </location>
</feature>
<feature type="compositionally biased region" description="Low complexity" evidence="1">
    <location>
        <begin position="1"/>
        <end position="12"/>
    </location>
</feature>
<feature type="region of interest" description="Disordered" evidence="1">
    <location>
        <begin position="652"/>
        <end position="676"/>
    </location>
</feature>
<reference evidence="2 3" key="1">
    <citation type="submission" date="2016-05" db="EMBL/GenBank/DDBJ databases">
        <title>Genome sequencing reveals origins of a unique bacterial endosymbiosis in the earliest lineages of terrestrial Fungi.</title>
        <authorList>
            <consortium name="DOE Joint Genome Institute"/>
            <person name="Uehling J."/>
            <person name="Gryganskyi A."/>
            <person name="Hameed K."/>
            <person name="Tschaplinski T."/>
            <person name="Misztal P."/>
            <person name="Wu S."/>
            <person name="Desiro A."/>
            <person name="Vande Pol N."/>
            <person name="Du Z.-Y."/>
            <person name="Zienkiewicz A."/>
            <person name="Zienkiewicz K."/>
            <person name="Morin E."/>
            <person name="Tisserant E."/>
            <person name="Splivallo R."/>
            <person name="Hainaut M."/>
            <person name="Henrissat B."/>
            <person name="Ohm R."/>
            <person name="Kuo A."/>
            <person name="Yan J."/>
            <person name="Lipzen A."/>
            <person name="Nolan M."/>
            <person name="Labutti K."/>
            <person name="Barry K."/>
            <person name="Goldstein A."/>
            <person name="Labbe J."/>
            <person name="Schadt C."/>
            <person name="Tuskan G."/>
            <person name="Grigoriev I."/>
            <person name="Martin F."/>
            <person name="Vilgalys R."/>
            <person name="Bonito G."/>
        </authorList>
    </citation>
    <scope>NUCLEOTIDE SEQUENCE [LARGE SCALE GENOMIC DNA]</scope>
    <source>
        <strain evidence="2 3">AG-77</strain>
    </source>
</reference>
<gene>
    <name evidence="2" type="ORF">K457DRAFT_25665</name>
</gene>
<feature type="region of interest" description="Disordered" evidence="1">
    <location>
        <begin position="78"/>
        <end position="115"/>
    </location>
</feature>
<proteinExistence type="predicted"/>
<feature type="compositionally biased region" description="Acidic residues" evidence="1">
    <location>
        <begin position="835"/>
        <end position="845"/>
    </location>
</feature>
<dbReference type="Proteomes" id="UP000078512">
    <property type="component" value="Unassembled WGS sequence"/>
</dbReference>
<dbReference type="OrthoDB" id="2428156at2759"/>
<feature type="region of interest" description="Disordered" evidence="1">
    <location>
        <begin position="937"/>
        <end position="967"/>
    </location>
</feature>
<feature type="compositionally biased region" description="Low complexity" evidence="1">
    <location>
        <begin position="547"/>
        <end position="557"/>
    </location>
</feature>
<feature type="compositionally biased region" description="Low complexity" evidence="1">
    <location>
        <begin position="80"/>
        <end position="94"/>
    </location>
</feature>
<feature type="region of interest" description="Disordered" evidence="1">
    <location>
        <begin position="275"/>
        <end position="369"/>
    </location>
</feature>